<evidence type="ECO:0000313" key="3">
    <source>
        <dbReference type="Proteomes" id="UP000282002"/>
    </source>
</evidence>
<dbReference type="KEGG" id="taw:EI545_02535"/>
<reference evidence="2 3" key="1">
    <citation type="submission" date="2018-12" db="EMBL/GenBank/DDBJ databases">
        <title>Complete genome sequencing of Tabrizicola sp. K13M18.</title>
        <authorList>
            <person name="Bae J.-W."/>
        </authorList>
    </citation>
    <scope>NUCLEOTIDE SEQUENCE [LARGE SCALE GENOMIC DNA]</scope>
    <source>
        <strain evidence="2 3">K13M18</strain>
    </source>
</reference>
<keyword evidence="1" id="KW-1133">Transmembrane helix</keyword>
<keyword evidence="1" id="KW-0812">Transmembrane</keyword>
<protein>
    <submittedName>
        <fullName evidence="2">Uncharacterized protein</fullName>
    </submittedName>
</protein>
<sequence length="84" mass="9337">MFEGLIPLLSLVTMLIVLTAALINKERTKDRMRDPNAPISSLAKDGKYGGVGFLLPLDEQVYRTQVLRSAHGRDNLNLGGRDVW</sequence>
<proteinExistence type="predicted"/>
<gene>
    <name evidence="2" type="ORF">EI545_02535</name>
</gene>
<organism evidence="2 3">
    <name type="scientific">Tabrizicola piscis</name>
    <dbReference type="NCBI Taxonomy" id="2494374"/>
    <lineage>
        <taxon>Bacteria</taxon>
        <taxon>Pseudomonadati</taxon>
        <taxon>Pseudomonadota</taxon>
        <taxon>Alphaproteobacteria</taxon>
        <taxon>Rhodobacterales</taxon>
        <taxon>Paracoccaceae</taxon>
        <taxon>Tabrizicola</taxon>
    </lineage>
</organism>
<keyword evidence="1" id="KW-0472">Membrane</keyword>
<dbReference type="AlphaFoldDB" id="A0A3S8U2H3"/>
<accession>A0A3S8U2H3</accession>
<dbReference type="EMBL" id="CP034328">
    <property type="protein sequence ID" value="AZL57813.1"/>
    <property type="molecule type" value="Genomic_DNA"/>
</dbReference>
<dbReference type="RefSeq" id="WP_125324014.1">
    <property type="nucleotide sequence ID" value="NZ_CP034328.1"/>
</dbReference>
<dbReference type="Proteomes" id="UP000282002">
    <property type="component" value="Chromosome"/>
</dbReference>
<evidence type="ECO:0000313" key="2">
    <source>
        <dbReference type="EMBL" id="AZL57813.1"/>
    </source>
</evidence>
<name>A0A3S8U2H3_9RHOB</name>
<keyword evidence="3" id="KW-1185">Reference proteome</keyword>
<evidence type="ECO:0000256" key="1">
    <source>
        <dbReference type="SAM" id="Phobius"/>
    </source>
</evidence>
<feature type="transmembrane region" description="Helical" evidence="1">
    <location>
        <begin position="6"/>
        <end position="23"/>
    </location>
</feature>
<dbReference type="OrthoDB" id="7873573at2"/>